<name>A0A9D4G5Q4_DREPO</name>
<evidence type="ECO:0000313" key="3">
    <source>
        <dbReference type="Proteomes" id="UP000828390"/>
    </source>
</evidence>
<proteinExistence type="predicted"/>
<dbReference type="Proteomes" id="UP000828390">
    <property type="component" value="Unassembled WGS sequence"/>
</dbReference>
<keyword evidence="3" id="KW-1185">Reference proteome</keyword>
<gene>
    <name evidence="2" type="ORF">DPMN_137968</name>
</gene>
<reference evidence="2" key="1">
    <citation type="journal article" date="2019" name="bioRxiv">
        <title>The Genome of the Zebra Mussel, Dreissena polymorpha: A Resource for Invasive Species Research.</title>
        <authorList>
            <person name="McCartney M.A."/>
            <person name="Auch B."/>
            <person name="Kono T."/>
            <person name="Mallez S."/>
            <person name="Zhang Y."/>
            <person name="Obille A."/>
            <person name="Becker A."/>
            <person name="Abrahante J.E."/>
            <person name="Garbe J."/>
            <person name="Badalamenti J.P."/>
            <person name="Herman A."/>
            <person name="Mangelson H."/>
            <person name="Liachko I."/>
            <person name="Sullivan S."/>
            <person name="Sone E.D."/>
            <person name="Koren S."/>
            <person name="Silverstein K.A.T."/>
            <person name="Beckman K.B."/>
            <person name="Gohl D.M."/>
        </authorList>
    </citation>
    <scope>NUCLEOTIDE SEQUENCE</scope>
    <source>
        <strain evidence="2">Duluth1</strain>
        <tissue evidence="2">Whole animal</tissue>
    </source>
</reference>
<sequence>MSERGKPAGRKRKAQTKLPENQETGLHEDWTSNVTSKVFTRFFFFDLHDPVSNSTKLSFRKNCLIKFHADQTIYVATKVFTRQNVDDEIRTTNEGQKVIPKAHHEHVVLR</sequence>
<evidence type="ECO:0000313" key="2">
    <source>
        <dbReference type="EMBL" id="KAH3809594.1"/>
    </source>
</evidence>
<feature type="region of interest" description="Disordered" evidence="1">
    <location>
        <begin position="1"/>
        <end position="29"/>
    </location>
</feature>
<evidence type="ECO:0000256" key="1">
    <source>
        <dbReference type="SAM" id="MobiDB-lite"/>
    </source>
</evidence>
<organism evidence="2 3">
    <name type="scientific">Dreissena polymorpha</name>
    <name type="common">Zebra mussel</name>
    <name type="synonym">Mytilus polymorpha</name>
    <dbReference type="NCBI Taxonomy" id="45954"/>
    <lineage>
        <taxon>Eukaryota</taxon>
        <taxon>Metazoa</taxon>
        <taxon>Spiralia</taxon>
        <taxon>Lophotrochozoa</taxon>
        <taxon>Mollusca</taxon>
        <taxon>Bivalvia</taxon>
        <taxon>Autobranchia</taxon>
        <taxon>Heteroconchia</taxon>
        <taxon>Euheterodonta</taxon>
        <taxon>Imparidentia</taxon>
        <taxon>Neoheterodontei</taxon>
        <taxon>Myida</taxon>
        <taxon>Dreissenoidea</taxon>
        <taxon>Dreissenidae</taxon>
        <taxon>Dreissena</taxon>
    </lineage>
</organism>
<comment type="caution">
    <text evidence="2">The sequence shown here is derived from an EMBL/GenBank/DDBJ whole genome shotgun (WGS) entry which is preliminary data.</text>
</comment>
<accession>A0A9D4G5Q4</accession>
<dbReference type="EMBL" id="JAIWYP010000006">
    <property type="protein sequence ID" value="KAH3809594.1"/>
    <property type="molecule type" value="Genomic_DNA"/>
</dbReference>
<dbReference type="AlphaFoldDB" id="A0A9D4G5Q4"/>
<protein>
    <submittedName>
        <fullName evidence="2">Uncharacterized protein</fullName>
    </submittedName>
</protein>
<reference evidence="2" key="2">
    <citation type="submission" date="2020-11" db="EMBL/GenBank/DDBJ databases">
        <authorList>
            <person name="McCartney M.A."/>
            <person name="Auch B."/>
            <person name="Kono T."/>
            <person name="Mallez S."/>
            <person name="Becker A."/>
            <person name="Gohl D.M."/>
            <person name="Silverstein K.A.T."/>
            <person name="Koren S."/>
            <person name="Bechman K.B."/>
            <person name="Herman A."/>
            <person name="Abrahante J.E."/>
            <person name="Garbe J."/>
        </authorList>
    </citation>
    <scope>NUCLEOTIDE SEQUENCE</scope>
    <source>
        <strain evidence="2">Duluth1</strain>
        <tissue evidence="2">Whole animal</tissue>
    </source>
</reference>